<dbReference type="EMBL" id="JAPEIS010000003">
    <property type="protein sequence ID" value="KAJ8067874.1"/>
    <property type="molecule type" value="Genomic_DNA"/>
</dbReference>
<evidence type="ECO:0000256" key="2">
    <source>
        <dbReference type="SAM" id="Phobius"/>
    </source>
</evidence>
<sequence length="287" mass="32936">MASEHPYAPWRRLILVPCWFIQLLLSGFTLVIIAVVVAQFMRDDFGDDDDDDDYNGDFKTSFGIGWFYIIFSGVYIILTITEIVLMLRHKLKPIVFLNMNVLKSTSWTVLFIVSCWNAFGLFKEMIPSFVGLIVHIILLLAFYIPLAHGSMIMRRNRKAAEYEPVNLKHVSYDSTTEPSPDAFPQVYKAFTATEETTDLEANNHTTGRPRRLSYNHTRDTRFDSYKQTRRSFSDPNVMQSMVVSPPGVDASTPSTRNRSGTWNLPIPRVVVNDYDAPLETNGRYELR</sequence>
<keyword evidence="2" id="KW-1133">Transmembrane helix</keyword>
<feature type="transmembrane region" description="Helical" evidence="2">
    <location>
        <begin position="125"/>
        <end position="147"/>
    </location>
</feature>
<dbReference type="Proteomes" id="UP001152300">
    <property type="component" value="Unassembled WGS sequence"/>
</dbReference>
<reference evidence="3" key="1">
    <citation type="submission" date="2022-11" db="EMBL/GenBank/DDBJ databases">
        <title>Genome Resource of Sclerotinia nivalis Strain SnTB1, a Plant Pathogen Isolated from American Ginseng.</title>
        <authorList>
            <person name="Fan S."/>
        </authorList>
    </citation>
    <scope>NUCLEOTIDE SEQUENCE</scope>
    <source>
        <strain evidence="3">SnTB1</strain>
    </source>
</reference>
<dbReference type="AlphaFoldDB" id="A0A9X0AS30"/>
<proteinExistence type="predicted"/>
<evidence type="ECO:0000313" key="3">
    <source>
        <dbReference type="EMBL" id="KAJ8067874.1"/>
    </source>
</evidence>
<dbReference type="OrthoDB" id="5211263at2759"/>
<accession>A0A9X0AS30</accession>
<gene>
    <name evidence="3" type="ORF">OCU04_003461</name>
</gene>
<feature type="transmembrane region" description="Helical" evidence="2">
    <location>
        <begin position="12"/>
        <end position="41"/>
    </location>
</feature>
<evidence type="ECO:0000256" key="1">
    <source>
        <dbReference type="SAM" id="MobiDB-lite"/>
    </source>
</evidence>
<name>A0A9X0AS30_9HELO</name>
<protein>
    <submittedName>
        <fullName evidence="3">Uncharacterized protein</fullName>
    </submittedName>
</protein>
<organism evidence="3 4">
    <name type="scientific">Sclerotinia nivalis</name>
    <dbReference type="NCBI Taxonomy" id="352851"/>
    <lineage>
        <taxon>Eukaryota</taxon>
        <taxon>Fungi</taxon>
        <taxon>Dikarya</taxon>
        <taxon>Ascomycota</taxon>
        <taxon>Pezizomycotina</taxon>
        <taxon>Leotiomycetes</taxon>
        <taxon>Helotiales</taxon>
        <taxon>Sclerotiniaceae</taxon>
        <taxon>Sclerotinia</taxon>
    </lineage>
</organism>
<feature type="transmembrane region" description="Helical" evidence="2">
    <location>
        <begin position="94"/>
        <end position="119"/>
    </location>
</feature>
<keyword evidence="2" id="KW-0472">Membrane</keyword>
<evidence type="ECO:0000313" key="4">
    <source>
        <dbReference type="Proteomes" id="UP001152300"/>
    </source>
</evidence>
<comment type="caution">
    <text evidence="3">The sequence shown here is derived from an EMBL/GenBank/DDBJ whole genome shotgun (WGS) entry which is preliminary data.</text>
</comment>
<keyword evidence="4" id="KW-1185">Reference proteome</keyword>
<feature type="region of interest" description="Disordered" evidence="1">
    <location>
        <begin position="237"/>
        <end position="259"/>
    </location>
</feature>
<feature type="transmembrane region" description="Helical" evidence="2">
    <location>
        <begin position="61"/>
        <end position="87"/>
    </location>
</feature>
<keyword evidence="2" id="KW-0812">Transmembrane</keyword>